<keyword evidence="3" id="KW-0547">Nucleotide-binding</keyword>
<sequence>MSGQATLLKPQEISNTLWAYGKQNIPHEELFKALGWSAFELVWQCRFKPQELATSLEAFARVGISHPNLFTNAVNVVIRRYSQTECENGSELAAKLLTVVACRPESYQPQAAACSSTPSRPTGSTDILDESESGASDEDDAFKHWADVSTEFSSRINHLILHTYGDVKTSYQLSGKKLGELHQATQGKSLETGNRYAMKKVSKAKAKMRRVQVRSEIDVMKLTDHPNVVALHETFEDKGHIYLVLELCAGGDLGMHMQRQGRPYSEHQAAILMEQILKSVSYLHDCKGICHRDLKLPNFLFLREAPVESNVLKLADFGLACSFQPGQVLSSKVGTVLYCSPQVLGGVYDRSADLWSCGVIMYMLLGEDPPFPGKNDAEVAQRVRKGNYAFSDTIWSSVRQARYVVSRARRVTSMR</sequence>
<keyword evidence="4" id="KW-0418">Kinase</keyword>
<evidence type="ECO:0000256" key="5">
    <source>
        <dbReference type="ARBA" id="ARBA00022840"/>
    </source>
</evidence>
<name>A0AA36IB20_9DINO</name>
<feature type="domain" description="Protein kinase" evidence="7">
    <location>
        <begin position="167"/>
        <end position="415"/>
    </location>
</feature>
<keyword evidence="5" id="KW-0067">ATP-binding</keyword>
<dbReference type="InterPro" id="IPR050205">
    <property type="entry name" value="CDPK_Ser/Thr_kinases"/>
</dbReference>
<dbReference type="InterPro" id="IPR008271">
    <property type="entry name" value="Ser/Thr_kinase_AS"/>
</dbReference>
<evidence type="ECO:0000256" key="4">
    <source>
        <dbReference type="ARBA" id="ARBA00022777"/>
    </source>
</evidence>
<dbReference type="PROSITE" id="PS00108">
    <property type="entry name" value="PROTEIN_KINASE_ST"/>
    <property type="match status" value="1"/>
</dbReference>
<gene>
    <name evidence="8" type="ORF">EVOR1521_LOCUS11115</name>
</gene>
<keyword evidence="2" id="KW-0808">Transferase</keyword>
<proteinExistence type="predicted"/>
<dbReference type="AlphaFoldDB" id="A0AA36IB20"/>
<keyword evidence="1" id="KW-0723">Serine/threonine-protein kinase</keyword>
<protein>
    <recommendedName>
        <fullName evidence="7">Protein kinase domain-containing protein</fullName>
    </recommendedName>
</protein>
<dbReference type="SUPFAM" id="SSF56112">
    <property type="entry name" value="Protein kinase-like (PK-like)"/>
    <property type="match status" value="1"/>
</dbReference>
<feature type="region of interest" description="Disordered" evidence="6">
    <location>
        <begin position="111"/>
        <end position="138"/>
    </location>
</feature>
<evidence type="ECO:0000256" key="2">
    <source>
        <dbReference type="ARBA" id="ARBA00022679"/>
    </source>
</evidence>
<evidence type="ECO:0000313" key="9">
    <source>
        <dbReference type="Proteomes" id="UP001178507"/>
    </source>
</evidence>
<dbReference type="SMART" id="SM00220">
    <property type="entry name" value="S_TKc"/>
    <property type="match status" value="1"/>
</dbReference>
<reference evidence="8" key="1">
    <citation type="submission" date="2023-08" db="EMBL/GenBank/DDBJ databases">
        <authorList>
            <person name="Chen Y."/>
            <person name="Shah S."/>
            <person name="Dougan E. K."/>
            <person name="Thang M."/>
            <person name="Chan C."/>
        </authorList>
    </citation>
    <scope>NUCLEOTIDE SEQUENCE</scope>
</reference>
<organism evidence="8 9">
    <name type="scientific">Effrenium voratum</name>
    <dbReference type="NCBI Taxonomy" id="2562239"/>
    <lineage>
        <taxon>Eukaryota</taxon>
        <taxon>Sar</taxon>
        <taxon>Alveolata</taxon>
        <taxon>Dinophyceae</taxon>
        <taxon>Suessiales</taxon>
        <taxon>Symbiodiniaceae</taxon>
        <taxon>Effrenium</taxon>
    </lineage>
</organism>
<dbReference type="EMBL" id="CAUJNA010001095">
    <property type="protein sequence ID" value="CAJ1384204.1"/>
    <property type="molecule type" value="Genomic_DNA"/>
</dbReference>
<dbReference type="PANTHER" id="PTHR24349">
    <property type="entry name" value="SERINE/THREONINE-PROTEIN KINASE"/>
    <property type="match status" value="1"/>
</dbReference>
<dbReference type="InterPro" id="IPR011009">
    <property type="entry name" value="Kinase-like_dom_sf"/>
</dbReference>
<comment type="caution">
    <text evidence="8">The sequence shown here is derived from an EMBL/GenBank/DDBJ whole genome shotgun (WGS) entry which is preliminary data.</text>
</comment>
<feature type="compositionally biased region" description="Acidic residues" evidence="6">
    <location>
        <begin position="127"/>
        <end position="138"/>
    </location>
</feature>
<dbReference type="Proteomes" id="UP001178507">
    <property type="component" value="Unassembled WGS sequence"/>
</dbReference>
<evidence type="ECO:0000313" key="8">
    <source>
        <dbReference type="EMBL" id="CAJ1384204.1"/>
    </source>
</evidence>
<dbReference type="Pfam" id="PF00069">
    <property type="entry name" value="Pkinase"/>
    <property type="match status" value="1"/>
</dbReference>
<evidence type="ECO:0000256" key="6">
    <source>
        <dbReference type="SAM" id="MobiDB-lite"/>
    </source>
</evidence>
<evidence type="ECO:0000259" key="7">
    <source>
        <dbReference type="PROSITE" id="PS50011"/>
    </source>
</evidence>
<dbReference type="Gene3D" id="1.10.510.10">
    <property type="entry name" value="Transferase(Phosphotransferase) domain 1"/>
    <property type="match status" value="1"/>
</dbReference>
<keyword evidence="9" id="KW-1185">Reference proteome</keyword>
<dbReference type="PROSITE" id="PS50011">
    <property type="entry name" value="PROTEIN_KINASE_DOM"/>
    <property type="match status" value="1"/>
</dbReference>
<feature type="non-terminal residue" evidence="8">
    <location>
        <position position="415"/>
    </location>
</feature>
<feature type="compositionally biased region" description="Polar residues" evidence="6">
    <location>
        <begin position="111"/>
        <end position="125"/>
    </location>
</feature>
<dbReference type="InterPro" id="IPR000719">
    <property type="entry name" value="Prot_kinase_dom"/>
</dbReference>
<accession>A0AA36IB20</accession>
<evidence type="ECO:0000256" key="3">
    <source>
        <dbReference type="ARBA" id="ARBA00022741"/>
    </source>
</evidence>
<dbReference type="GO" id="GO:0004674">
    <property type="term" value="F:protein serine/threonine kinase activity"/>
    <property type="evidence" value="ECO:0007669"/>
    <property type="project" value="UniProtKB-KW"/>
</dbReference>
<dbReference type="Gene3D" id="3.30.200.20">
    <property type="entry name" value="Phosphorylase Kinase, domain 1"/>
    <property type="match status" value="1"/>
</dbReference>
<dbReference type="GO" id="GO:0005524">
    <property type="term" value="F:ATP binding"/>
    <property type="evidence" value="ECO:0007669"/>
    <property type="project" value="UniProtKB-KW"/>
</dbReference>
<evidence type="ECO:0000256" key="1">
    <source>
        <dbReference type="ARBA" id="ARBA00022527"/>
    </source>
</evidence>